<evidence type="ECO:0000313" key="3">
    <source>
        <dbReference type="Proteomes" id="UP000696573"/>
    </source>
</evidence>
<dbReference type="Gene3D" id="3.40.50.300">
    <property type="entry name" value="P-loop containing nucleotide triphosphate hydrolases"/>
    <property type="match status" value="1"/>
</dbReference>
<dbReference type="EMBL" id="CABFNQ020000762">
    <property type="protein sequence ID" value="CAH0039939.1"/>
    <property type="molecule type" value="Genomic_DNA"/>
</dbReference>
<sequence length="715" mass="79927">MPAATSIQALWVGSLGGKLRTNSQSRIYNATKGLIFFGTPHLGSQIPPKIEAALKSHSDELFDLSSHFAKTTLCLDRRVLVTSFYEKVTDSRLGAEVVDQTSAELRYGLEDMVPIFKNHQDMVKFENANDQDFKTVGNNISEIKEFIDENVAVADEIPNYPPTPMIPAKTLIARTSLLDEIKSQFSQRPTGLRQSITIGIWGLGGIGKSQLALKYLSEHGNRYQLWFWIQAGDPAMPKRMSSSLAIRRNLSTFKGVAIDILQEEDAVFAFFKSAGKEAPSADDRANAKGIVKILGYLPLAISLAGSYVGQTPRIFSDLSLYLEEYKHRKTELWKRKDIHHHSSHSVMTVWETSYPSGLAPVTKCLQATESFRNARDGSYKMHSLVHDWCLKRLRQNENKDIANRFALAAVQLIQMALKKYTLAEQWMPEIPLFPQWFSEAGGETPDEIRTIPHLRAALRSIDALGQARSFFRLEDVGKAEEVLVGAVETASNVLGNQYKATIDLGMRIRSMEYMRDFLKQLAVNSAHENEKLKGLEEGEEDDAASETRVRRMMLLEDSNNTRLATQESALCSLEEMLGSIERTMRENREVVTEEIAELAKKVIDLGAAQRGSLEEACTAYKVCIDEIERSSSNYLPQALLELANVTDLDKDQAPMQRIHQLIVEMQASSTKVALHYPLVDATGSMDLREAAGAWSKAWSDRPDPRQGSGHGYGYG</sequence>
<dbReference type="AlphaFoldDB" id="A0A9N9W1B4"/>
<gene>
    <name evidence="2" type="ORF">CRHIZ90672A_00005773</name>
</gene>
<evidence type="ECO:0000256" key="1">
    <source>
        <dbReference type="SAM" id="MobiDB-lite"/>
    </source>
</evidence>
<feature type="region of interest" description="Disordered" evidence="1">
    <location>
        <begin position="694"/>
        <end position="715"/>
    </location>
</feature>
<name>A0A9N9W1B4_9HYPO</name>
<evidence type="ECO:0000313" key="2">
    <source>
        <dbReference type="EMBL" id="CAH0039939.1"/>
    </source>
</evidence>
<dbReference type="SUPFAM" id="SSF52540">
    <property type="entry name" value="P-loop containing nucleoside triphosphate hydrolases"/>
    <property type="match status" value="1"/>
</dbReference>
<dbReference type="OrthoDB" id="5086500at2759"/>
<proteinExistence type="predicted"/>
<dbReference type="Proteomes" id="UP000696573">
    <property type="component" value="Unassembled WGS sequence"/>
</dbReference>
<keyword evidence="3" id="KW-1185">Reference proteome</keyword>
<protein>
    <recommendedName>
        <fullName evidence="4">NB-ARC domain-containing protein</fullName>
    </recommendedName>
</protein>
<evidence type="ECO:0008006" key="4">
    <source>
        <dbReference type="Google" id="ProtNLM"/>
    </source>
</evidence>
<dbReference type="InterPro" id="IPR027417">
    <property type="entry name" value="P-loop_NTPase"/>
</dbReference>
<comment type="caution">
    <text evidence="2">The sequence shown here is derived from an EMBL/GenBank/DDBJ whole genome shotgun (WGS) entry which is preliminary data.</text>
</comment>
<accession>A0A9N9W1B4</accession>
<organism evidence="2 3">
    <name type="scientific">Clonostachys rhizophaga</name>
    <dbReference type="NCBI Taxonomy" id="160324"/>
    <lineage>
        <taxon>Eukaryota</taxon>
        <taxon>Fungi</taxon>
        <taxon>Dikarya</taxon>
        <taxon>Ascomycota</taxon>
        <taxon>Pezizomycotina</taxon>
        <taxon>Sordariomycetes</taxon>
        <taxon>Hypocreomycetidae</taxon>
        <taxon>Hypocreales</taxon>
        <taxon>Bionectriaceae</taxon>
        <taxon>Clonostachys</taxon>
    </lineage>
</organism>
<reference evidence="2" key="1">
    <citation type="submission" date="2021-10" db="EMBL/GenBank/DDBJ databases">
        <authorList>
            <person name="Piombo E."/>
        </authorList>
    </citation>
    <scope>NUCLEOTIDE SEQUENCE</scope>
</reference>